<name>A0A6M2YX91_9VIRU</name>
<sequence>MHPHDFNLLCCLHFSQPLLPKDLKEFLFSHCVDCCKLERKINQNKPFQGISKCAKRRRAKRYNRCFDCGAFLVDGHRCKVLVSKAQSDVLAVIHEGPAKLHAERTYRPNSDAALLIESDLQYIKLFQNRKA</sequence>
<proteinExistence type="predicted"/>
<reference evidence="1" key="1">
    <citation type="submission" date="2019-06" db="EMBL/GenBank/DDBJ databases">
        <authorList>
            <person name="Jo Y."/>
            <person name="Cho W.K."/>
        </authorList>
    </citation>
    <scope>NUCLEOTIDE SEQUENCE</scope>
    <source>
        <strain evidence="1">G100-3</strain>
    </source>
</reference>
<accession>A0A6M2YX91</accession>
<evidence type="ECO:0000313" key="1">
    <source>
        <dbReference type="EMBL" id="QED44492.1"/>
    </source>
</evidence>
<dbReference type="Pfam" id="PF05515">
    <property type="entry name" value="Viral_NABP"/>
    <property type="match status" value="1"/>
</dbReference>
<organism evidence="1">
    <name type="scientific">Garlic virus D</name>
    <dbReference type="NCBI Taxonomy" id="12430"/>
    <lineage>
        <taxon>Viruses</taxon>
        <taxon>Riboviria</taxon>
        <taxon>Orthornavirae</taxon>
        <taxon>Kitrinoviricota</taxon>
        <taxon>Alsuviricetes</taxon>
        <taxon>Tymovirales</taxon>
        <taxon>Alphaflexiviridae</taxon>
        <taxon>Allexivirus</taxon>
        <taxon>Acarallexivirus</taxon>
        <taxon>Allexivirus deltallii</taxon>
    </lineage>
</organism>
<gene>
    <name evidence="1" type="primary">ORF6</name>
</gene>
<dbReference type="InterPro" id="IPR008891">
    <property type="entry name" value="Viral_NABP"/>
</dbReference>
<protein>
    <submittedName>
        <fullName evidence="1">NBP</fullName>
    </submittedName>
</protein>
<dbReference type="EMBL" id="MN059338">
    <property type="protein sequence ID" value="QED44492.1"/>
    <property type="molecule type" value="Genomic_RNA"/>
</dbReference>